<sequence length="100" mass="11057">MASEYAKTRITVVSGMAKGIDSYAHTACLNAGGYTIAILGNGLDICYPGEHHKLMKCTEEKSLLLSEYPPGTSPSRYTFPRRNRLIRMLGPQGSDPMRYE</sequence>
<evidence type="ECO:0000313" key="3">
    <source>
        <dbReference type="EMBL" id="MBC5781197.1"/>
    </source>
</evidence>
<dbReference type="InterPro" id="IPR003488">
    <property type="entry name" value="DprA"/>
</dbReference>
<comment type="caution">
    <text evidence="3">The sequence shown here is derived from an EMBL/GenBank/DDBJ whole genome shotgun (WGS) entry which is preliminary data.</text>
</comment>
<accession>A0ABR7IMJ0</accession>
<evidence type="ECO:0000259" key="2">
    <source>
        <dbReference type="Pfam" id="PF02481"/>
    </source>
</evidence>
<dbReference type="SUPFAM" id="SSF102405">
    <property type="entry name" value="MCP/YpsA-like"/>
    <property type="match status" value="1"/>
</dbReference>
<organism evidence="3 4">
    <name type="scientific">Blautia difficilis</name>
    <dbReference type="NCBI Taxonomy" id="2763027"/>
    <lineage>
        <taxon>Bacteria</taxon>
        <taxon>Bacillati</taxon>
        <taxon>Bacillota</taxon>
        <taxon>Clostridia</taxon>
        <taxon>Lachnospirales</taxon>
        <taxon>Lachnospiraceae</taxon>
        <taxon>Blautia</taxon>
    </lineage>
</organism>
<name>A0ABR7IMJ0_9FIRM</name>
<reference evidence="3 4" key="1">
    <citation type="submission" date="2020-08" db="EMBL/GenBank/DDBJ databases">
        <title>Genome public.</title>
        <authorList>
            <person name="Liu C."/>
            <person name="Sun Q."/>
        </authorList>
    </citation>
    <scope>NUCLEOTIDE SEQUENCE [LARGE SCALE GENOMIC DNA]</scope>
    <source>
        <strain evidence="3 4">M29</strain>
    </source>
</reference>
<dbReference type="Pfam" id="PF02481">
    <property type="entry name" value="DNA_processg_A"/>
    <property type="match status" value="1"/>
</dbReference>
<evidence type="ECO:0000256" key="1">
    <source>
        <dbReference type="ARBA" id="ARBA00006525"/>
    </source>
</evidence>
<proteinExistence type="inferred from homology"/>
<dbReference type="InterPro" id="IPR057666">
    <property type="entry name" value="DrpA_SLOG"/>
</dbReference>
<dbReference type="Proteomes" id="UP000649826">
    <property type="component" value="Unassembled WGS sequence"/>
</dbReference>
<gene>
    <name evidence="3" type="ORF">H8Z82_16440</name>
</gene>
<feature type="domain" description="Smf/DprA SLOG" evidence="2">
    <location>
        <begin position="2"/>
        <end position="89"/>
    </location>
</feature>
<comment type="similarity">
    <text evidence="1">Belongs to the DprA/Smf family.</text>
</comment>
<keyword evidence="4" id="KW-1185">Reference proteome</keyword>
<dbReference type="Gene3D" id="3.40.50.450">
    <property type="match status" value="1"/>
</dbReference>
<dbReference type="PANTHER" id="PTHR43022">
    <property type="entry name" value="PROTEIN SMF"/>
    <property type="match status" value="1"/>
</dbReference>
<protein>
    <submittedName>
        <fullName evidence="3">DNA-processing protein DprA</fullName>
    </submittedName>
</protein>
<evidence type="ECO:0000313" key="4">
    <source>
        <dbReference type="Proteomes" id="UP000649826"/>
    </source>
</evidence>
<dbReference type="PANTHER" id="PTHR43022:SF1">
    <property type="entry name" value="PROTEIN SMF"/>
    <property type="match status" value="1"/>
</dbReference>
<dbReference type="EMBL" id="JACOQG010000058">
    <property type="protein sequence ID" value="MBC5781197.1"/>
    <property type="molecule type" value="Genomic_DNA"/>
</dbReference>